<organism evidence="1 2">
    <name type="scientific">Nyssa sinensis</name>
    <dbReference type="NCBI Taxonomy" id="561372"/>
    <lineage>
        <taxon>Eukaryota</taxon>
        <taxon>Viridiplantae</taxon>
        <taxon>Streptophyta</taxon>
        <taxon>Embryophyta</taxon>
        <taxon>Tracheophyta</taxon>
        <taxon>Spermatophyta</taxon>
        <taxon>Magnoliopsida</taxon>
        <taxon>eudicotyledons</taxon>
        <taxon>Gunneridae</taxon>
        <taxon>Pentapetalae</taxon>
        <taxon>asterids</taxon>
        <taxon>Cornales</taxon>
        <taxon>Nyssaceae</taxon>
        <taxon>Nyssa</taxon>
    </lineage>
</organism>
<sequence>MLYDMDAQCVTSESSRAFLKNTFVERWGDPLMGWSCWTSTGDPYANVGDAGLSFDGPEAAERLLRNMVGYILIQKLP</sequence>
<proteinExistence type="predicted"/>
<dbReference type="AlphaFoldDB" id="A0A5J5B5H5"/>
<name>A0A5J5B5H5_9ASTE</name>
<dbReference type="EMBL" id="CM018038">
    <property type="protein sequence ID" value="KAA8537860.1"/>
    <property type="molecule type" value="Genomic_DNA"/>
</dbReference>
<dbReference type="Proteomes" id="UP000325577">
    <property type="component" value="Linkage Group LG15"/>
</dbReference>
<protein>
    <submittedName>
        <fullName evidence="1">Uncharacterized protein</fullName>
    </submittedName>
</protein>
<reference evidence="1 2" key="1">
    <citation type="submission" date="2019-09" db="EMBL/GenBank/DDBJ databases">
        <title>A chromosome-level genome assembly of the Chinese tupelo Nyssa sinensis.</title>
        <authorList>
            <person name="Yang X."/>
            <person name="Kang M."/>
            <person name="Yang Y."/>
            <person name="Xiong H."/>
            <person name="Wang M."/>
            <person name="Zhang Z."/>
            <person name="Wang Z."/>
            <person name="Wu H."/>
            <person name="Ma T."/>
            <person name="Liu J."/>
            <person name="Xi Z."/>
        </authorList>
    </citation>
    <scope>NUCLEOTIDE SEQUENCE [LARGE SCALE GENOMIC DNA]</scope>
    <source>
        <strain evidence="1">J267</strain>
        <tissue evidence="1">Leaf</tissue>
    </source>
</reference>
<dbReference type="InterPro" id="IPR038532">
    <property type="entry name" value="NDUFS4-like_sf"/>
</dbReference>
<dbReference type="Gene3D" id="3.30.160.190">
    <property type="entry name" value="atu1810 like domain"/>
    <property type="match status" value="1"/>
</dbReference>
<accession>A0A5J5B5H5</accession>
<evidence type="ECO:0000313" key="2">
    <source>
        <dbReference type="Proteomes" id="UP000325577"/>
    </source>
</evidence>
<keyword evidence="2" id="KW-1185">Reference proteome</keyword>
<dbReference type="OrthoDB" id="3089at2759"/>
<gene>
    <name evidence="1" type="ORF">F0562_027560</name>
</gene>
<evidence type="ECO:0000313" key="1">
    <source>
        <dbReference type="EMBL" id="KAA8537860.1"/>
    </source>
</evidence>